<keyword evidence="3" id="KW-1185">Reference proteome</keyword>
<organism evidence="2 3">
    <name type="scientific">Kitasatospora kazusensis</name>
    <dbReference type="NCBI Taxonomy" id="407974"/>
    <lineage>
        <taxon>Bacteria</taxon>
        <taxon>Bacillati</taxon>
        <taxon>Actinomycetota</taxon>
        <taxon>Actinomycetes</taxon>
        <taxon>Kitasatosporales</taxon>
        <taxon>Streptomycetaceae</taxon>
        <taxon>Kitasatospora</taxon>
    </lineage>
</organism>
<accession>A0ABN2Z2Z0</accession>
<protein>
    <recommendedName>
        <fullName evidence="1">GAF domain-containing protein</fullName>
    </recommendedName>
</protein>
<dbReference type="InterPro" id="IPR029016">
    <property type="entry name" value="GAF-like_dom_sf"/>
</dbReference>
<gene>
    <name evidence="2" type="ORF">GCM10009760_14980</name>
</gene>
<dbReference type="InterPro" id="IPR003018">
    <property type="entry name" value="GAF"/>
</dbReference>
<dbReference type="Gene3D" id="3.30.450.40">
    <property type="match status" value="1"/>
</dbReference>
<dbReference type="Proteomes" id="UP001422759">
    <property type="component" value="Unassembled WGS sequence"/>
</dbReference>
<dbReference type="Pfam" id="PF01590">
    <property type="entry name" value="GAF"/>
    <property type="match status" value="1"/>
</dbReference>
<dbReference type="SMART" id="SM00065">
    <property type="entry name" value="GAF"/>
    <property type="match status" value="1"/>
</dbReference>
<evidence type="ECO:0000259" key="1">
    <source>
        <dbReference type="SMART" id="SM00065"/>
    </source>
</evidence>
<proteinExistence type="predicted"/>
<name>A0ABN2Z2Z0_9ACTN</name>
<comment type="caution">
    <text evidence="2">The sequence shown here is derived from an EMBL/GenBank/DDBJ whole genome shotgun (WGS) entry which is preliminary data.</text>
</comment>
<evidence type="ECO:0000313" key="3">
    <source>
        <dbReference type="Proteomes" id="UP001422759"/>
    </source>
</evidence>
<evidence type="ECO:0000313" key="2">
    <source>
        <dbReference type="EMBL" id="GAA2135913.1"/>
    </source>
</evidence>
<dbReference type="EMBL" id="BAAANT010000006">
    <property type="protein sequence ID" value="GAA2135913.1"/>
    <property type="molecule type" value="Genomic_DNA"/>
</dbReference>
<feature type="domain" description="GAF" evidence="1">
    <location>
        <begin position="11"/>
        <end position="161"/>
    </location>
</feature>
<dbReference type="SUPFAM" id="SSF55781">
    <property type="entry name" value="GAF domain-like"/>
    <property type="match status" value="1"/>
</dbReference>
<sequence length="204" mass="21711">MASQAFGDTAIRRQVLESIVRTARSIFDAAASSIFLWDPDAEELSFEAVSGNGSDFLVGTRIPADRGIAGWVLQSHEPMILHEVGGEPAFARDIAESTGYVPEHIMAVPLLAADRCLGVLEVLDPVPLGIGDDARDLEFLQMFAEQATLTLAILDQRRASAALDLTAAERDTFDRLAHAVCSLGQGERAASLHALTGLLGVLSA</sequence>
<reference evidence="2 3" key="1">
    <citation type="journal article" date="2019" name="Int. J. Syst. Evol. Microbiol.">
        <title>The Global Catalogue of Microorganisms (GCM) 10K type strain sequencing project: providing services to taxonomists for standard genome sequencing and annotation.</title>
        <authorList>
            <consortium name="The Broad Institute Genomics Platform"/>
            <consortium name="The Broad Institute Genome Sequencing Center for Infectious Disease"/>
            <person name="Wu L."/>
            <person name="Ma J."/>
        </authorList>
    </citation>
    <scope>NUCLEOTIDE SEQUENCE [LARGE SCALE GENOMIC DNA]</scope>
    <source>
        <strain evidence="2 3">JCM 14560</strain>
    </source>
</reference>
<dbReference type="RefSeq" id="WP_344462059.1">
    <property type="nucleotide sequence ID" value="NZ_BAAANT010000006.1"/>
</dbReference>